<proteinExistence type="predicted"/>
<keyword evidence="3 6" id="KW-0812">Transmembrane</keyword>
<feature type="transmembrane region" description="Helical" evidence="6">
    <location>
        <begin position="311"/>
        <end position="330"/>
    </location>
</feature>
<dbReference type="GO" id="GO:0022857">
    <property type="term" value="F:transmembrane transporter activity"/>
    <property type="evidence" value="ECO:0007669"/>
    <property type="project" value="InterPro"/>
</dbReference>
<evidence type="ECO:0000256" key="4">
    <source>
        <dbReference type="ARBA" id="ARBA00022989"/>
    </source>
</evidence>
<dbReference type="PANTHER" id="PTHR43791:SF36">
    <property type="entry name" value="TRANSPORTER, PUTATIVE (AFU_ORTHOLOGUE AFUA_6G08340)-RELATED"/>
    <property type="match status" value="1"/>
</dbReference>
<dbReference type="OrthoDB" id="5441967at2"/>
<gene>
    <name evidence="8" type="ORF">SAMN05660835_00344</name>
</gene>
<dbReference type="InterPro" id="IPR036259">
    <property type="entry name" value="MFS_trans_sf"/>
</dbReference>
<sequence length="431" mass="47336">MAEAVAKSAISKVKRFLIPYMFLLYVINFLDRVNLGFAALKMNKDLGLSAEQFGFAAGIFFIGYLIFQVPSNLMLHKIGARVWISLILVIWGFVATLTGFVNSPVHLYIARFLLGLAEAGFFPGVILFLTYWFPQRELAQAVALFMTALAFSSVIGSPISGIILDHVHWAGLESWRWLFILEGAPAVIFGILTFFILPNKPSEAKFLTQQERDWLTNEIAQEQAEKAKQQKMTVGEAMKNGRVWLLAFIYFFGLIMGLYSISFWLPQIIKGLSKSYSAQTVGFLAMIPFLFAAIMMVVNGSSADKKAEWRYHTQIPLLVSSIAIFAMLFIKTPATSIIVLSIVTAGAYAAFGPFWALPNKFLSGAAAAAGIAVINSIGNLGGFFAPYIIGFIKSHTGNVYYGLATVGVSLLISVILLALLPKEATQGAKQY</sequence>
<feature type="transmembrane region" description="Helical" evidence="6">
    <location>
        <begin position="52"/>
        <end position="70"/>
    </location>
</feature>
<evidence type="ECO:0000313" key="9">
    <source>
        <dbReference type="Proteomes" id="UP000199411"/>
    </source>
</evidence>
<feature type="transmembrane region" description="Helical" evidence="6">
    <location>
        <begin position="107"/>
        <end position="129"/>
    </location>
</feature>
<reference evidence="9" key="1">
    <citation type="submission" date="2016-10" db="EMBL/GenBank/DDBJ databases">
        <authorList>
            <person name="Varghese N."/>
            <person name="Submissions S."/>
        </authorList>
    </citation>
    <scope>NUCLEOTIDE SEQUENCE [LARGE SCALE GENOMIC DNA]</scope>
    <source>
        <strain evidence="9">DSM 8415</strain>
    </source>
</reference>
<dbReference type="RefSeq" id="WP_092127739.1">
    <property type="nucleotide sequence ID" value="NZ_FMYU01000002.1"/>
</dbReference>
<accession>A0A1G6IZB1</accession>
<keyword evidence="2" id="KW-0813">Transport</keyword>
<feature type="transmembrane region" description="Helical" evidence="6">
    <location>
        <begin position="82"/>
        <end position="101"/>
    </location>
</feature>
<keyword evidence="9" id="KW-1185">Reference proteome</keyword>
<evidence type="ECO:0000313" key="8">
    <source>
        <dbReference type="EMBL" id="SDC11847.1"/>
    </source>
</evidence>
<feature type="domain" description="Major facilitator superfamily (MFS) profile" evidence="7">
    <location>
        <begin position="17"/>
        <end position="425"/>
    </location>
</feature>
<organism evidence="8 9">
    <name type="scientific">Desulfurella multipotens</name>
    <dbReference type="NCBI Taxonomy" id="79269"/>
    <lineage>
        <taxon>Bacteria</taxon>
        <taxon>Pseudomonadati</taxon>
        <taxon>Campylobacterota</taxon>
        <taxon>Desulfurellia</taxon>
        <taxon>Desulfurellales</taxon>
        <taxon>Desulfurellaceae</taxon>
        <taxon>Desulfurella</taxon>
    </lineage>
</organism>
<dbReference type="AlphaFoldDB" id="A0A1G6IZB1"/>
<evidence type="ECO:0000256" key="3">
    <source>
        <dbReference type="ARBA" id="ARBA00022692"/>
    </source>
</evidence>
<dbReference type="Pfam" id="PF07690">
    <property type="entry name" value="MFS_1"/>
    <property type="match status" value="1"/>
</dbReference>
<feature type="transmembrane region" description="Helical" evidence="6">
    <location>
        <begin position="20"/>
        <end position="40"/>
    </location>
</feature>
<keyword evidence="5 6" id="KW-0472">Membrane</keyword>
<feature type="transmembrane region" description="Helical" evidence="6">
    <location>
        <begin position="141"/>
        <end position="163"/>
    </location>
</feature>
<dbReference type="InterPro" id="IPR020846">
    <property type="entry name" value="MFS_dom"/>
</dbReference>
<dbReference type="EMBL" id="FMYU01000002">
    <property type="protein sequence ID" value="SDC11847.1"/>
    <property type="molecule type" value="Genomic_DNA"/>
</dbReference>
<dbReference type="Gene3D" id="1.20.1250.20">
    <property type="entry name" value="MFS general substrate transporter like domains"/>
    <property type="match status" value="2"/>
</dbReference>
<feature type="transmembrane region" description="Helical" evidence="6">
    <location>
        <begin position="336"/>
        <end position="357"/>
    </location>
</feature>
<feature type="transmembrane region" description="Helical" evidence="6">
    <location>
        <begin position="276"/>
        <end position="299"/>
    </location>
</feature>
<feature type="transmembrane region" description="Helical" evidence="6">
    <location>
        <begin position="400"/>
        <end position="420"/>
    </location>
</feature>
<keyword evidence="4 6" id="KW-1133">Transmembrane helix</keyword>
<dbReference type="PROSITE" id="PS50850">
    <property type="entry name" value="MFS"/>
    <property type="match status" value="1"/>
</dbReference>
<dbReference type="PANTHER" id="PTHR43791">
    <property type="entry name" value="PERMEASE-RELATED"/>
    <property type="match status" value="1"/>
</dbReference>
<evidence type="ECO:0000256" key="6">
    <source>
        <dbReference type="SAM" id="Phobius"/>
    </source>
</evidence>
<evidence type="ECO:0000256" key="1">
    <source>
        <dbReference type="ARBA" id="ARBA00004141"/>
    </source>
</evidence>
<dbReference type="GO" id="GO:0016020">
    <property type="term" value="C:membrane"/>
    <property type="evidence" value="ECO:0007669"/>
    <property type="project" value="UniProtKB-SubCell"/>
</dbReference>
<dbReference type="FunFam" id="1.20.1250.20:FF:000018">
    <property type="entry name" value="MFS transporter permease"/>
    <property type="match status" value="1"/>
</dbReference>
<feature type="transmembrane region" description="Helical" evidence="6">
    <location>
        <begin position="175"/>
        <end position="197"/>
    </location>
</feature>
<evidence type="ECO:0000259" key="7">
    <source>
        <dbReference type="PROSITE" id="PS50850"/>
    </source>
</evidence>
<evidence type="ECO:0000256" key="5">
    <source>
        <dbReference type="ARBA" id="ARBA00023136"/>
    </source>
</evidence>
<name>A0A1G6IZB1_9BACT</name>
<dbReference type="Proteomes" id="UP000199411">
    <property type="component" value="Unassembled WGS sequence"/>
</dbReference>
<protein>
    <submittedName>
        <fullName evidence="8">D-galactonate transporter</fullName>
    </submittedName>
</protein>
<dbReference type="CDD" id="cd17319">
    <property type="entry name" value="MFS_ExuT_GudP_like"/>
    <property type="match status" value="1"/>
</dbReference>
<evidence type="ECO:0000256" key="2">
    <source>
        <dbReference type="ARBA" id="ARBA00022448"/>
    </source>
</evidence>
<feature type="transmembrane region" description="Helical" evidence="6">
    <location>
        <begin position="364"/>
        <end position="388"/>
    </location>
</feature>
<dbReference type="InterPro" id="IPR011701">
    <property type="entry name" value="MFS"/>
</dbReference>
<comment type="subcellular location">
    <subcellularLocation>
        <location evidence="1">Membrane</location>
        <topology evidence="1">Multi-pass membrane protein</topology>
    </subcellularLocation>
</comment>
<feature type="transmembrane region" description="Helical" evidence="6">
    <location>
        <begin position="243"/>
        <end position="264"/>
    </location>
</feature>
<dbReference type="SUPFAM" id="SSF103473">
    <property type="entry name" value="MFS general substrate transporter"/>
    <property type="match status" value="1"/>
</dbReference>